<dbReference type="InterPro" id="IPR006015">
    <property type="entry name" value="Universal_stress_UspA"/>
</dbReference>
<proteinExistence type="inferred from homology"/>
<evidence type="ECO:0000313" key="4">
    <source>
        <dbReference type="Proteomes" id="UP000515512"/>
    </source>
</evidence>
<keyword evidence="4" id="KW-1185">Reference proteome</keyword>
<name>A0A7D6V9B8_9NOCA</name>
<gene>
    <name evidence="3" type="ORF">H0264_30670</name>
</gene>
<dbReference type="InterPro" id="IPR006016">
    <property type="entry name" value="UspA"/>
</dbReference>
<dbReference type="AlphaFoldDB" id="A0A7D6V9B8"/>
<reference evidence="3 4" key="1">
    <citation type="submission" date="2020-07" db="EMBL/GenBank/DDBJ databases">
        <authorList>
            <person name="Zhuang K."/>
            <person name="Ran Y."/>
        </authorList>
    </citation>
    <scope>NUCLEOTIDE SEQUENCE [LARGE SCALE GENOMIC DNA]</scope>
    <source>
        <strain evidence="3 4">WCH-YHL-001</strain>
    </source>
</reference>
<organism evidence="3 4">
    <name type="scientific">Nocardia huaxiensis</name>
    <dbReference type="NCBI Taxonomy" id="2755382"/>
    <lineage>
        <taxon>Bacteria</taxon>
        <taxon>Bacillati</taxon>
        <taxon>Actinomycetota</taxon>
        <taxon>Actinomycetes</taxon>
        <taxon>Mycobacteriales</taxon>
        <taxon>Nocardiaceae</taxon>
        <taxon>Nocardia</taxon>
    </lineage>
</organism>
<comment type="similarity">
    <text evidence="1">Belongs to the universal stress protein A family.</text>
</comment>
<evidence type="ECO:0000259" key="2">
    <source>
        <dbReference type="Pfam" id="PF00582"/>
    </source>
</evidence>
<evidence type="ECO:0000313" key="3">
    <source>
        <dbReference type="EMBL" id="QLY29573.1"/>
    </source>
</evidence>
<dbReference type="Proteomes" id="UP000515512">
    <property type="component" value="Chromosome"/>
</dbReference>
<dbReference type="PRINTS" id="PR01438">
    <property type="entry name" value="UNVRSLSTRESS"/>
</dbReference>
<dbReference type="KEGG" id="nhu:H0264_30670"/>
<dbReference type="PANTHER" id="PTHR46268">
    <property type="entry name" value="STRESS RESPONSE PROTEIN NHAX"/>
    <property type="match status" value="1"/>
</dbReference>
<dbReference type="CDD" id="cd00293">
    <property type="entry name" value="USP-like"/>
    <property type="match status" value="1"/>
</dbReference>
<dbReference type="Gene3D" id="3.40.50.620">
    <property type="entry name" value="HUPs"/>
    <property type="match status" value="1"/>
</dbReference>
<dbReference type="PANTHER" id="PTHR46268:SF6">
    <property type="entry name" value="UNIVERSAL STRESS PROTEIN UP12"/>
    <property type="match status" value="1"/>
</dbReference>
<dbReference type="InterPro" id="IPR014729">
    <property type="entry name" value="Rossmann-like_a/b/a_fold"/>
</dbReference>
<sequence>MTAGLKYYRTIIVGVNGSASSDMAVDTAAMMAAESGARLILVIGYTRGPSEVGVDEILKGDTYLVRGSTPAEEFVRRAGERAVELGAKFVTRCAIACSPDKALLTAAEEAGADLIVLGDSGSGGARRWRQLMPTLLDAVTRKSSVDVLVVSLHSGARRVVGGGTPVLRRPLTAAWDGLRSATLARSRS</sequence>
<dbReference type="EMBL" id="CP059399">
    <property type="protein sequence ID" value="QLY29573.1"/>
    <property type="molecule type" value="Genomic_DNA"/>
</dbReference>
<dbReference type="Pfam" id="PF00582">
    <property type="entry name" value="Usp"/>
    <property type="match status" value="1"/>
</dbReference>
<dbReference type="RefSeq" id="WP_181580777.1">
    <property type="nucleotide sequence ID" value="NZ_CP059399.1"/>
</dbReference>
<feature type="domain" description="UspA" evidence="2">
    <location>
        <begin position="8"/>
        <end position="150"/>
    </location>
</feature>
<accession>A0A7D6V9B8</accession>
<dbReference type="SUPFAM" id="SSF52402">
    <property type="entry name" value="Adenine nucleotide alpha hydrolases-like"/>
    <property type="match status" value="1"/>
</dbReference>
<protein>
    <submittedName>
        <fullName evidence="3">Universal stress protein</fullName>
    </submittedName>
</protein>
<evidence type="ECO:0000256" key="1">
    <source>
        <dbReference type="ARBA" id="ARBA00008791"/>
    </source>
</evidence>